<gene>
    <name evidence="6" type="ORF">SAMN05660330_04135</name>
</gene>
<feature type="binding site" evidence="4">
    <location>
        <position position="215"/>
    </location>
    <ligand>
        <name>allantoate</name>
        <dbReference type="ChEBI" id="CHEBI:17536"/>
    </ligand>
</feature>
<reference evidence="6 7" key="1">
    <citation type="submission" date="2016-10" db="EMBL/GenBank/DDBJ databases">
        <authorList>
            <person name="de Groot N.N."/>
        </authorList>
    </citation>
    <scope>NUCLEOTIDE SEQUENCE [LARGE SCALE GENOMIC DNA]</scope>
    <source>
        <strain evidence="6 7">DSM 12130</strain>
    </source>
</reference>
<feature type="binding site" evidence="3">
    <location>
        <position position="123"/>
    </location>
    <ligand>
        <name>Zn(2+)</name>
        <dbReference type="ChEBI" id="CHEBI:29105"/>
        <label>2</label>
    </ligand>
</feature>
<dbReference type="STRING" id="91360.SAMN05660330_04135"/>
<feature type="binding site" evidence="3">
    <location>
        <position position="385"/>
    </location>
    <ligand>
        <name>Zn(2+)</name>
        <dbReference type="ChEBI" id="CHEBI:29105"/>
        <label>2</label>
    </ligand>
</feature>
<dbReference type="PROSITE" id="PS00758">
    <property type="entry name" value="ARGE_DAPE_CPG2_1"/>
    <property type="match status" value="1"/>
</dbReference>
<keyword evidence="7" id="KW-1185">Reference proteome</keyword>
<sequence>MKINSDRLWETHLAAATMTEAGSPYTRRSFTPQYREMRSWLTDAFAQTGLEVKTDAAGNLLGIYRGRTEKNVGVGSHTDTVPCGGRFDGISGVLSFLEAARCMKENGYVPQKNIVGIDFLAEEPSEFRLSCIGSRLATGNFNENMLQLKHRQTGELLSAAIQDWGGDISLLAPGHSLFDATKFDGFLELHIEQGPVLEKKQLDVGLVTGICSVTRYDFTVKGRADHAGNTPMNLRSDAVVAAAKLINGISEIARGTLSKGPYFTATVGKVDVFPNGSNVIAEQVDFTLDIRCETNQLVDETLQDIFALAADTAGKTATTISHVKISQSQPSISSERLLSVLEKNAIELNLQYTRMLSGAGHDAAYMSTVMPMAMIFIPCRKGRSHTASEYSAKHQIAKGANLLLQSLIELTSSD</sequence>
<evidence type="ECO:0000256" key="4">
    <source>
        <dbReference type="PIRSR" id="PIRSR001235-2"/>
    </source>
</evidence>
<protein>
    <submittedName>
        <fullName evidence="6">N-carbamoyl-L-amino-acid hydrolase</fullName>
    </submittedName>
</protein>
<dbReference type="CDD" id="cd03884">
    <property type="entry name" value="M20_bAS"/>
    <property type="match status" value="1"/>
</dbReference>
<dbReference type="InterPro" id="IPR011650">
    <property type="entry name" value="Peptidase_M20_dimer"/>
</dbReference>
<comment type="similarity">
    <text evidence="1">Belongs to the peptidase M20 family.</text>
</comment>
<dbReference type="GO" id="GO:0016813">
    <property type="term" value="F:hydrolase activity, acting on carbon-nitrogen (but not peptide) bonds, in linear amidines"/>
    <property type="evidence" value="ECO:0007669"/>
    <property type="project" value="InterPro"/>
</dbReference>
<dbReference type="Pfam" id="PF01546">
    <property type="entry name" value="Peptidase_M20"/>
    <property type="match status" value="1"/>
</dbReference>
<evidence type="ECO:0000256" key="2">
    <source>
        <dbReference type="ARBA" id="ARBA00022801"/>
    </source>
</evidence>
<evidence type="ECO:0000313" key="7">
    <source>
        <dbReference type="Proteomes" id="UP000199073"/>
    </source>
</evidence>
<dbReference type="GO" id="GO:0046872">
    <property type="term" value="F:metal ion binding"/>
    <property type="evidence" value="ECO:0007669"/>
    <property type="project" value="UniProtKB-KW"/>
</dbReference>
<dbReference type="InterPro" id="IPR010158">
    <property type="entry name" value="Amidase_Cbmase"/>
</dbReference>
<feature type="binding site" evidence="4">
    <location>
        <position position="291"/>
    </location>
    <ligand>
        <name>allantoate</name>
        <dbReference type="ChEBI" id="CHEBI:17536"/>
    </ligand>
</feature>
<feature type="binding site" evidence="3">
    <location>
        <position position="77"/>
    </location>
    <ligand>
        <name>Zn(2+)</name>
        <dbReference type="ChEBI" id="CHEBI:29105"/>
        <label>1</label>
    </ligand>
</feature>
<name>A0A1H0VL55_9BACT</name>
<keyword evidence="2 6" id="KW-0378">Hydrolase</keyword>
<feature type="binding site" evidence="3">
    <location>
        <position position="88"/>
    </location>
    <ligand>
        <name>Zn(2+)</name>
        <dbReference type="ChEBI" id="CHEBI:29105"/>
        <label>1</label>
    </ligand>
</feature>
<organism evidence="6 7">
    <name type="scientific">Desulforhopalus singaporensis</name>
    <dbReference type="NCBI Taxonomy" id="91360"/>
    <lineage>
        <taxon>Bacteria</taxon>
        <taxon>Pseudomonadati</taxon>
        <taxon>Thermodesulfobacteriota</taxon>
        <taxon>Desulfobulbia</taxon>
        <taxon>Desulfobulbales</taxon>
        <taxon>Desulfocapsaceae</taxon>
        <taxon>Desulforhopalus</taxon>
    </lineage>
</organism>
<dbReference type="PANTHER" id="PTHR32494:SF5">
    <property type="entry name" value="ALLANTOATE AMIDOHYDROLASE"/>
    <property type="match status" value="1"/>
</dbReference>
<feature type="binding site" evidence="4">
    <location>
        <position position="278"/>
    </location>
    <ligand>
        <name>allantoate</name>
        <dbReference type="ChEBI" id="CHEBI:17536"/>
    </ligand>
</feature>
<dbReference type="InterPro" id="IPR036264">
    <property type="entry name" value="Bact_exopeptidase_dim_dom"/>
</dbReference>
<evidence type="ECO:0000313" key="6">
    <source>
        <dbReference type="EMBL" id="SDP79332.1"/>
    </source>
</evidence>
<dbReference type="SUPFAM" id="SSF53187">
    <property type="entry name" value="Zn-dependent exopeptidases"/>
    <property type="match status" value="1"/>
</dbReference>
<dbReference type="InterPro" id="IPR001261">
    <property type="entry name" value="ArgE/DapE_CS"/>
</dbReference>
<dbReference type="AlphaFoldDB" id="A0A1H0VL55"/>
<dbReference type="Proteomes" id="UP000199073">
    <property type="component" value="Unassembled WGS sequence"/>
</dbReference>
<feature type="binding site" evidence="3">
    <location>
        <position position="190"/>
    </location>
    <ligand>
        <name>Zn(2+)</name>
        <dbReference type="ChEBI" id="CHEBI:29105"/>
        <label>1</label>
    </ligand>
</feature>
<dbReference type="InterPro" id="IPR002933">
    <property type="entry name" value="Peptidase_M20"/>
</dbReference>
<feature type="domain" description="Peptidase M20 dimerisation" evidence="5">
    <location>
        <begin position="214"/>
        <end position="315"/>
    </location>
</feature>
<dbReference type="PIRSF" id="PIRSF001235">
    <property type="entry name" value="Amidase_carbamoylase"/>
    <property type="match status" value="1"/>
</dbReference>
<dbReference type="OrthoDB" id="9808195at2"/>
<evidence type="ECO:0000259" key="5">
    <source>
        <dbReference type="Pfam" id="PF07687"/>
    </source>
</evidence>
<keyword evidence="3" id="KW-0479">Metal-binding</keyword>
<keyword evidence="3" id="KW-0862">Zinc</keyword>
<evidence type="ECO:0000256" key="3">
    <source>
        <dbReference type="PIRSR" id="PIRSR001235-1"/>
    </source>
</evidence>
<proteinExistence type="inferred from homology"/>
<dbReference type="Gene3D" id="3.30.70.360">
    <property type="match status" value="1"/>
</dbReference>
<dbReference type="NCBIfam" id="TIGR01879">
    <property type="entry name" value="hydantase"/>
    <property type="match status" value="1"/>
</dbReference>
<comment type="cofactor">
    <cofactor evidence="3">
        <name>Zn(2+)</name>
        <dbReference type="ChEBI" id="CHEBI:29105"/>
    </cofactor>
    <text evidence="3">Binds 2 Zn(2+) ions per subunit.</text>
</comment>
<dbReference type="PANTHER" id="PTHR32494">
    <property type="entry name" value="ALLANTOATE DEIMINASE-RELATED"/>
    <property type="match status" value="1"/>
</dbReference>
<evidence type="ECO:0000256" key="1">
    <source>
        <dbReference type="ARBA" id="ARBA00006153"/>
    </source>
</evidence>
<accession>A0A1H0VL55</accession>
<dbReference type="Pfam" id="PF07687">
    <property type="entry name" value="M20_dimer"/>
    <property type="match status" value="1"/>
</dbReference>
<dbReference type="EMBL" id="FNJI01000054">
    <property type="protein sequence ID" value="SDP79332.1"/>
    <property type="molecule type" value="Genomic_DNA"/>
</dbReference>
<dbReference type="RefSeq" id="WP_092226002.1">
    <property type="nucleotide sequence ID" value="NZ_FNJI01000054.1"/>
</dbReference>
<dbReference type="Gene3D" id="3.40.630.10">
    <property type="entry name" value="Zn peptidases"/>
    <property type="match status" value="1"/>
</dbReference>
<feature type="binding site" evidence="3">
    <location>
        <position position="88"/>
    </location>
    <ligand>
        <name>Zn(2+)</name>
        <dbReference type="ChEBI" id="CHEBI:29105"/>
        <label>2</label>
    </ligand>
</feature>
<dbReference type="SUPFAM" id="SSF55031">
    <property type="entry name" value="Bacterial exopeptidase dimerisation domain"/>
    <property type="match status" value="1"/>
</dbReference>